<dbReference type="PANTHER" id="PTHR43135">
    <property type="entry name" value="ALPHA-D-RIBOSE 1-METHYLPHOSPHONATE 5-TRIPHOSPHATE DIPHOSPHATASE"/>
    <property type="match status" value="1"/>
</dbReference>
<dbReference type="Proteomes" id="UP000249123">
    <property type="component" value="Unassembled WGS sequence"/>
</dbReference>
<organism evidence="2 3">
    <name type="scientific">Hyphomonas pacifica</name>
    <dbReference type="NCBI Taxonomy" id="1280941"/>
    <lineage>
        <taxon>Bacteria</taxon>
        <taxon>Pseudomonadati</taxon>
        <taxon>Pseudomonadota</taxon>
        <taxon>Alphaproteobacteria</taxon>
        <taxon>Hyphomonadales</taxon>
        <taxon>Hyphomonadaceae</taxon>
        <taxon>Hyphomonas</taxon>
    </lineage>
</organism>
<dbReference type="InterPro" id="IPR032466">
    <property type="entry name" value="Metal_Hydrolase"/>
</dbReference>
<dbReference type="Gene3D" id="3.20.20.140">
    <property type="entry name" value="Metal-dependent hydrolases"/>
    <property type="match status" value="1"/>
</dbReference>
<dbReference type="EMBL" id="AWFB01000005">
    <property type="protein sequence ID" value="RAN35321.1"/>
    <property type="molecule type" value="Genomic_DNA"/>
</dbReference>
<dbReference type="Pfam" id="PF07969">
    <property type="entry name" value="Amidohydro_3"/>
    <property type="match status" value="1"/>
</dbReference>
<evidence type="ECO:0000313" key="3">
    <source>
        <dbReference type="Proteomes" id="UP000249123"/>
    </source>
</evidence>
<dbReference type="SUPFAM" id="SSF51556">
    <property type="entry name" value="Metallo-dependent hydrolases"/>
    <property type="match status" value="1"/>
</dbReference>
<accession>A0A062U3H1</accession>
<evidence type="ECO:0000313" key="2">
    <source>
        <dbReference type="EMBL" id="RAN35321.1"/>
    </source>
</evidence>
<dbReference type="AlphaFoldDB" id="A0A062U3H1"/>
<dbReference type="PANTHER" id="PTHR43135:SF3">
    <property type="entry name" value="ALPHA-D-RIBOSE 1-METHYLPHOSPHONATE 5-TRIPHOSPHATE DIPHOSPHATASE"/>
    <property type="match status" value="1"/>
</dbReference>
<name>A0A062U3H1_9PROT</name>
<dbReference type="eggNOG" id="COG1228">
    <property type="taxonomic scope" value="Bacteria"/>
</dbReference>
<feature type="domain" description="Amidohydrolase 3" evidence="1">
    <location>
        <begin position="337"/>
        <end position="393"/>
    </location>
</feature>
<keyword evidence="3" id="KW-1185">Reference proteome</keyword>
<evidence type="ECO:0000259" key="1">
    <source>
        <dbReference type="Pfam" id="PF07969"/>
    </source>
</evidence>
<sequence>MRKSLATALAAFTWLTTPALADTYVIRGESVWTGTSQGTIKNGVVVIEDDRITAVGGASMAVPDGASEISAKWVTPGLISAYSQTGLVEVGAEDPTNDALAAASVYSISLNAADGFNPDSTAIDVTRIEGFTRLVVAPQTGNTMFGGQGFIADTSGDLDTPLTEKAFTFIALGEAGAGLTGGSRASAMATLKAALDDGRTYPARYIANSEGDALKRLDAQAFSPAARGQQLIMVQAHRASDLNAVMDLAEEQPNLKFVIVGGDEAWRVAPRLAKLDIPVIVDAFSNLPSSFERLAATSENASRLAETGVAFAIANVGDSAQQARLASQIAGNAVANGLDFDEALAALTVVPAEIFNMTGYGTLAPGAHADVVAWDGDPLEVTSSPVAVIIDGEAQSLQSRQTRLRDRYLNLDESERPMAYHKP</sequence>
<dbReference type="GO" id="GO:0016810">
    <property type="term" value="F:hydrolase activity, acting on carbon-nitrogen (but not peptide) bonds"/>
    <property type="evidence" value="ECO:0007669"/>
    <property type="project" value="InterPro"/>
</dbReference>
<comment type="caution">
    <text evidence="2">The sequence shown here is derived from an EMBL/GenBank/DDBJ whole genome shotgun (WGS) entry which is preliminary data.</text>
</comment>
<protein>
    <recommendedName>
        <fullName evidence="1">Amidohydrolase 3 domain-containing protein</fullName>
    </recommendedName>
</protein>
<gene>
    <name evidence="2" type="ORF">HY3_08460</name>
</gene>
<dbReference type="SUPFAM" id="SSF51338">
    <property type="entry name" value="Composite domain of metallo-dependent hydrolases"/>
    <property type="match status" value="1"/>
</dbReference>
<dbReference type="STRING" id="1280941.HY2_06930"/>
<reference evidence="2 3" key="1">
    <citation type="submission" date="2013-04" db="EMBL/GenBank/DDBJ databases">
        <title>Hyphomonas sp. T24B3 Genome Sequencing.</title>
        <authorList>
            <person name="Lai Q."/>
            <person name="Shao Z."/>
        </authorList>
    </citation>
    <scope>NUCLEOTIDE SEQUENCE [LARGE SCALE GENOMIC DNA]</scope>
    <source>
        <strain evidence="2 3">T24B3</strain>
    </source>
</reference>
<dbReference type="RefSeq" id="WP_034823894.1">
    <property type="nucleotide sequence ID" value="NZ_AWFA01000002.1"/>
</dbReference>
<dbReference type="InterPro" id="IPR051781">
    <property type="entry name" value="Metallo-dep_Hydrolase"/>
</dbReference>
<dbReference type="OrthoDB" id="9802793at2"/>
<dbReference type="InterPro" id="IPR011059">
    <property type="entry name" value="Metal-dep_hydrolase_composite"/>
</dbReference>
<proteinExistence type="predicted"/>
<dbReference type="Gene3D" id="2.30.40.10">
    <property type="entry name" value="Urease, subunit C, domain 1"/>
    <property type="match status" value="1"/>
</dbReference>
<dbReference type="InterPro" id="IPR013108">
    <property type="entry name" value="Amidohydro_3"/>
</dbReference>